<evidence type="ECO:0000313" key="3">
    <source>
        <dbReference type="EMBL" id="TVS30319.1"/>
    </source>
</evidence>
<evidence type="ECO:0000313" key="4">
    <source>
        <dbReference type="Proteomes" id="UP000336646"/>
    </source>
</evidence>
<organism evidence="3 4">
    <name type="scientific">Corynebacterium sanguinis</name>
    <dbReference type="NCBI Taxonomy" id="2594913"/>
    <lineage>
        <taxon>Bacteria</taxon>
        <taxon>Bacillati</taxon>
        <taxon>Actinomycetota</taxon>
        <taxon>Actinomycetes</taxon>
        <taxon>Mycobacteriales</taxon>
        <taxon>Corynebacteriaceae</taxon>
        <taxon>Corynebacterium</taxon>
    </lineage>
</organism>
<dbReference type="RefSeq" id="WP_136650890.1">
    <property type="nucleotide sequence ID" value="NZ_CP038157.1"/>
</dbReference>
<dbReference type="SUPFAM" id="SSF55729">
    <property type="entry name" value="Acyl-CoA N-acyltransferases (Nat)"/>
    <property type="match status" value="1"/>
</dbReference>
<name>A0A6C1U131_9CORY</name>
<dbReference type="AlphaFoldDB" id="A0A6C1U131"/>
<evidence type="ECO:0000313" key="2">
    <source>
        <dbReference type="EMBL" id="MBA4504490.1"/>
    </source>
</evidence>
<dbReference type="PROSITE" id="PS51186">
    <property type="entry name" value="GNAT"/>
    <property type="match status" value="1"/>
</dbReference>
<accession>A0A6C1U131</accession>
<keyword evidence="5" id="KW-1185">Reference proteome</keyword>
<feature type="domain" description="N-acetyltransferase" evidence="1">
    <location>
        <begin position="3"/>
        <end position="157"/>
    </location>
</feature>
<dbReference type="EMBL" id="RXIR01000001">
    <property type="protein sequence ID" value="TVS30319.1"/>
    <property type="molecule type" value="Genomic_DNA"/>
</dbReference>
<dbReference type="EMBL" id="JACEOR010000139">
    <property type="protein sequence ID" value="MBA4504490.1"/>
    <property type="molecule type" value="Genomic_DNA"/>
</dbReference>
<gene>
    <name evidence="3" type="ORF">EKI59_00595</name>
    <name evidence="2" type="ORF">H0H28_03945</name>
</gene>
<dbReference type="GeneID" id="74901083"/>
<reference evidence="3 4" key="1">
    <citation type="submission" date="2018-12" db="EMBL/GenBank/DDBJ databases">
        <title>Corynebacterium sanguinis sp. nov., a clinically-associated and environmental corynebacterium.</title>
        <authorList>
            <person name="Gonzales-Siles L."/>
            <person name="Jaen-Luchoro D."/>
            <person name="Cardew S."/>
            <person name="Inganas E."/>
            <person name="Ohlen M."/>
            <person name="Jensie-Markopolous S."/>
            <person name="Pinyeiro-Iglesias B."/>
            <person name="Molin K."/>
            <person name="Skovbjerg S."/>
            <person name="Svensson-Stadler L."/>
            <person name="Funke G."/>
            <person name="Moore E.R.B."/>
        </authorList>
    </citation>
    <scope>NUCLEOTIDE SEQUENCE [LARGE SCALE GENOMIC DNA]</scope>
    <source>
        <strain evidence="3 4">58734</strain>
    </source>
</reference>
<dbReference type="Pfam" id="PF00583">
    <property type="entry name" value="Acetyltransf_1"/>
    <property type="match status" value="1"/>
</dbReference>
<evidence type="ECO:0000259" key="1">
    <source>
        <dbReference type="PROSITE" id="PS51186"/>
    </source>
</evidence>
<dbReference type="InterPro" id="IPR000182">
    <property type="entry name" value="GNAT_dom"/>
</dbReference>
<evidence type="ECO:0000313" key="5">
    <source>
        <dbReference type="Proteomes" id="UP000580709"/>
    </source>
</evidence>
<dbReference type="Proteomes" id="UP000336646">
    <property type="component" value="Unassembled WGS sequence"/>
</dbReference>
<comment type="caution">
    <text evidence="3">The sequence shown here is derived from an EMBL/GenBank/DDBJ whole genome shotgun (WGS) entry which is preliminary data.</text>
</comment>
<keyword evidence="3" id="KW-0808">Transferase</keyword>
<reference evidence="2 5" key="2">
    <citation type="submission" date="2020-07" db="EMBL/GenBank/DDBJ databases">
        <authorList>
            <person name="Khare M."/>
        </authorList>
    </citation>
    <scope>NUCLEOTIDE SEQUENCE [LARGE SCALE GENOMIC DNA]</scope>
    <source>
        <strain evidence="2 5">P8776</strain>
    </source>
</reference>
<dbReference type="Gene3D" id="3.40.630.30">
    <property type="match status" value="1"/>
</dbReference>
<dbReference type="Proteomes" id="UP000580709">
    <property type="component" value="Unassembled WGS sequence"/>
</dbReference>
<sequence>MEFTLRPASESDRTYIQRLNYLTEVFGDESAPLGESSLHGVAEYVDQWDPERDGGVIAFDPYRTPAGGVWLRYWATPEQGFANLGPDVPELAIAVENRFAGHALGTTLLRAACDLAWAQGARRVALFVDPNNPRARHRYETFGFRDARAANVMALEL</sequence>
<protein>
    <submittedName>
        <fullName evidence="3">GNAT family N-acetyltransferase</fullName>
    </submittedName>
</protein>
<dbReference type="OrthoDB" id="4553064at2"/>
<proteinExistence type="predicted"/>
<dbReference type="GO" id="GO:0016747">
    <property type="term" value="F:acyltransferase activity, transferring groups other than amino-acyl groups"/>
    <property type="evidence" value="ECO:0007669"/>
    <property type="project" value="InterPro"/>
</dbReference>
<dbReference type="InterPro" id="IPR016181">
    <property type="entry name" value="Acyl_CoA_acyltransferase"/>
</dbReference>